<dbReference type="InterPro" id="IPR003018">
    <property type="entry name" value="GAF"/>
</dbReference>
<dbReference type="KEGG" id="lji:ELX58_02585"/>
<organism evidence="3 4">
    <name type="scientific">Acetilactobacillus jinshanensis</name>
    <dbReference type="NCBI Taxonomy" id="1720083"/>
    <lineage>
        <taxon>Bacteria</taxon>
        <taxon>Bacillati</taxon>
        <taxon>Bacillota</taxon>
        <taxon>Bacilli</taxon>
        <taxon>Lactobacillales</taxon>
        <taxon>Lactobacillaceae</taxon>
        <taxon>Acetilactobacillus</taxon>
    </lineage>
</organism>
<evidence type="ECO:0000256" key="1">
    <source>
        <dbReference type="ARBA" id="ARBA00038454"/>
    </source>
</evidence>
<dbReference type="GO" id="GO:0005829">
    <property type="term" value="C:cytosol"/>
    <property type="evidence" value="ECO:0007669"/>
    <property type="project" value="TreeGrafter"/>
</dbReference>
<dbReference type="PANTHER" id="PTHR21021">
    <property type="entry name" value="GAF/PUTATIVE CYTOSKELETAL PROTEIN"/>
    <property type="match status" value="1"/>
</dbReference>
<dbReference type="InterPro" id="IPR051330">
    <property type="entry name" value="Phosphatase_reg/MetRdx"/>
</dbReference>
<gene>
    <name evidence="3" type="ORF">ELX58_02585</name>
</gene>
<comment type="similarity">
    <text evidence="1">Belongs to the free Met sulfoxide reductase family.</text>
</comment>
<dbReference type="PANTHER" id="PTHR21021:SF15">
    <property type="entry name" value="FREE METHIONINE-R-SULFOXIDE REDUCTASE"/>
    <property type="match status" value="1"/>
</dbReference>
<dbReference type="OrthoDB" id="9796252at2"/>
<dbReference type="GO" id="GO:0033745">
    <property type="term" value="F:L-methionine-(R)-S-oxide reductase activity"/>
    <property type="evidence" value="ECO:0007669"/>
    <property type="project" value="TreeGrafter"/>
</dbReference>
<dbReference type="PROSITE" id="PS01320">
    <property type="entry name" value="UPF0067"/>
    <property type="match status" value="1"/>
</dbReference>
<protein>
    <submittedName>
        <fullName evidence="3">GAF domain-containing protein</fullName>
    </submittedName>
</protein>
<dbReference type="RefSeq" id="WP_133441611.1">
    <property type="nucleotide sequence ID" value="NZ_CP034726.1"/>
</dbReference>
<feature type="domain" description="GAF" evidence="2">
    <location>
        <begin position="19"/>
        <end position="146"/>
    </location>
</feature>
<reference evidence="4" key="1">
    <citation type="submission" date="2018-12" db="EMBL/GenBank/DDBJ databases">
        <title>A new species of lactobacillus.</title>
        <authorList>
            <person name="Jian Y."/>
            <person name="Xin L."/>
            <person name="Hong Z.J."/>
            <person name="Ming L.Z."/>
            <person name="Hong X.Z."/>
        </authorList>
    </citation>
    <scope>NUCLEOTIDE SEQUENCE [LARGE SCALE GENOMIC DNA]</scope>
    <source>
        <strain evidence="4">HSLZ-75</strain>
    </source>
</reference>
<dbReference type="InterPro" id="IPR029016">
    <property type="entry name" value="GAF-like_dom_sf"/>
</dbReference>
<proteinExistence type="inferred from homology"/>
<accession>A0A4P6ZK64</accession>
<dbReference type="Proteomes" id="UP000294321">
    <property type="component" value="Chromosome"/>
</dbReference>
<keyword evidence="4" id="KW-1185">Reference proteome</keyword>
<dbReference type="EMBL" id="CP034726">
    <property type="protein sequence ID" value="QBP18054.1"/>
    <property type="molecule type" value="Genomic_DNA"/>
</dbReference>
<dbReference type="AlphaFoldDB" id="A0A4P6ZK64"/>
<name>A0A4P6ZK64_9LACO</name>
<evidence type="ECO:0000259" key="2">
    <source>
        <dbReference type="SMART" id="SM00065"/>
    </source>
</evidence>
<dbReference type="SMART" id="SM00065">
    <property type="entry name" value="GAF"/>
    <property type="match status" value="1"/>
</dbReference>
<dbReference type="Pfam" id="PF13185">
    <property type="entry name" value="GAF_2"/>
    <property type="match status" value="1"/>
</dbReference>
<evidence type="ECO:0000313" key="4">
    <source>
        <dbReference type="Proteomes" id="UP000294321"/>
    </source>
</evidence>
<dbReference type="SUPFAM" id="SSF55781">
    <property type="entry name" value="GAF domain-like"/>
    <property type="match status" value="1"/>
</dbReference>
<dbReference type="InterPro" id="IPR000614">
    <property type="entry name" value="FRMsr_CS"/>
</dbReference>
<evidence type="ECO:0000313" key="3">
    <source>
        <dbReference type="EMBL" id="QBP18054.1"/>
    </source>
</evidence>
<sequence length="148" mass="15857">MDSILISQANALTTSVDNVVTNLANVAALLMQTNDKVSWAGFYKYRPKTNDLLLGPYQGKLACNIIPNGKGVCGTAAQTKKPQLVKDVSQFPGHIACDSASQSEIVVPLLKADQVLGVLDLDSNQLNAFTAQDQKILEKIANVLVKNC</sequence>
<dbReference type="FunFam" id="3.30.450.40:FF:000008">
    <property type="entry name" value="GAF domain-containing proteins"/>
    <property type="match status" value="1"/>
</dbReference>
<dbReference type="Gene3D" id="3.30.450.40">
    <property type="match status" value="1"/>
</dbReference>